<sequence length="253" mass="29324">MGALPSVFGDEALAAFELDFFDAGSRRRLPLGLGWRTRFETVEPVRPFRWAKGGRGFAGWYFSATMRDHVGYESWLERDRLILLDRDPQVTGIASQPFWLHWYDGTRNRRHAPDYFVRLADGRSRVVDVRAEDGMDEETHEAFAATERACRAVGWEFEWARRPEPVFMANVRWLARYRRTRCRRPPTVVERLVEVFREPKGLWEGAELVGDRLQVLPVLFHLLWSGVLGTDLVGGLMESDSLVWVEKGQRWAG</sequence>
<dbReference type="PATRIC" id="fig|359131.3.peg.5131"/>
<dbReference type="Pfam" id="PF08722">
    <property type="entry name" value="Tn7_TnsA-like_N"/>
    <property type="match status" value="1"/>
</dbReference>
<dbReference type="EMBL" id="JZKH01000044">
    <property type="protein sequence ID" value="KJS60394.1"/>
    <property type="molecule type" value="Genomic_DNA"/>
</dbReference>
<organism evidence="2 3">
    <name type="scientific">Streptomyces rubellomurinus (strain ATCC 31215)</name>
    <dbReference type="NCBI Taxonomy" id="359131"/>
    <lineage>
        <taxon>Bacteria</taxon>
        <taxon>Bacillati</taxon>
        <taxon>Actinomycetota</taxon>
        <taxon>Actinomycetes</taxon>
        <taxon>Kitasatosporales</taxon>
        <taxon>Streptomycetaceae</taxon>
        <taxon>Streptomyces</taxon>
    </lineage>
</organism>
<dbReference type="InterPro" id="IPR048000">
    <property type="entry name" value="TnsA-like"/>
</dbReference>
<proteinExistence type="predicted"/>
<evidence type="ECO:0000313" key="2">
    <source>
        <dbReference type="EMBL" id="KJS60394.1"/>
    </source>
</evidence>
<dbReference type="OrthoDB" id="3403133at2"/>
<dbReference type="InterPro" id="IPR014833">
    <property type="entry name" value="TnsA_N"/>
</dbReference>
<accession>A0A0F2TB08</accession>
<evidence type="ECO:0000313" key="3">
    <source>
        <dbReference type="Proteomes" id="UP000033699"/>
    </source>
</evidence>
<dbReference type="NCBIfam" id="NF033179">
    <property type="entry name" value="TnsA_like_Actin"/>
    <property type="match status" value="1"/>
</dbReference>
<feature type="domain" description="TnsA endonuclease N-terminal" evidence="1">
    <location>
        <begin position="87"/>
        <end position="158"/>
    </location>
</feature>
<dbReference type="Proteomes" id="UP000033699">
    <property type="component" value="Unassembled WGS sequence"/>
</dbReference>
<name>A0A0F2TB08_STRR3</name>
<evidence type="ECO:0000259" key="1">
    <source>
        <dbReference type="Pfam" id="PF08722"/>
    </source>
</evidence>
<gene>
    <name evidence="2" type="ORF">VM95_21360</name>
</gene>
<protein>
    <recommendedName>
        <fullName evidence="1">TnsA endonuclease N-terminal domain-containing protein</fullName>
    </recommendedName>
</protein>
<comment type="caution">
    <text evidence="2">The sequence shown here is derived from an EMBL/GenBank/DDBJ whole genome shotgun (WGS) entry which is preliminary data.</text>
</comment>
<dbReference type="AlphaFoldDB" id="A0A0F2TB08"/>
<keyword evidence="3" id="KW-1185">Reference proteome</keyword>
<reference evidence="2 3" key="1">
    <citation type="submission" date="2015-02" db="EMBL/GenBank/DDBJ databases">
        <authorList>
            <person name="Ju K.-S."/>
            <person name="Doroghazi J.R."/>
            <person name="Metcalf W."/>
        </authorList>
    </citation>
    <scope>NUCLEOTIDE SEQUENCE [LARGE SCALE GENOMIC DNA]</scope>
    <source>
        <strain evidence="2 3">ATCC 31215</strain>
    </source>
</reference>